<evidence type="ECO:0000259" key="6">
    <source>
        <dbReference type="PROSITE" id="PS50966"/>
    </source>
</evidence>
<keyword evidence="7" id="KW-1185">Reference proteome</keyword>
<dbReference type="GeneID" id="120270769"/>
<evidence type="ECO:0000313" key="7">
    <source>
        <dbReference type="Proteomes" id="UP001515500"/>
    </source>
</evidence>
<evidence type="ECO:0000256" key="2">
    <source>
        <dbReference type="ARBA" id="ARBA00022771"/>
    </source>
</evidence>
<dbReference type="GO" id="GO:0008270">
    <property type="term" value="F:zinc ion binding"/>
    <property type="evidence" value="ECO:0007669"/>
    <property type="project" value="UniProtKB-KW"/>
</dbReference>
<reference evidence="8" key="1">
    <citation type="submission" date="2025-08" db="UniProtKB">
        <authorList>
            <consortium name="RefSeq"/>
        </authorList>
    </citation>
    <scope>IDENTIFICATION</scope>
</reference>
<dbReference type="PROSITE" id="PS50966">
    <property type="entry name" value="ZF_SWIM"/>
    <property type="match status" value="1"/>
</dbReference>
<gene>
    <name evidence="8" type="primary">LOC120270769</name>
</gene>
<dbReference type="Pfam" id="PF04434">
    <property type="entry name" value="SWIM"/>
    <property type="match status" value="1"/>
</dbReference>
<keyword evidence="2 4" id="KW-0863">Zinc-finger</keyword>
<feature type="region of interest" description="Disordered" evidence="5">
    <location>
        <begin position="206"/>
        <end position="253"/>
    </location>
</feature>
<evidence type="ECO:0000256" key="3">
    <source>
        <dbReference type="ARBA" id="ARBA00022833"/>
    </source>
</evidence>
<proteinExistence type="predicted"/>
<keyword evidence="1" id="KW-0479">Metal-binding</keyword>
<accession>A0AB40C1Z6</accession>
<organism evidence="7 8">
    <name type="scientific">Dioscorea cayennensis subsp. rotundata</name>
    <name type="common">White Guinea yam</name>
    <name type="synonym">Dioscorea rotundata</name>
    <dbReference type="NCBI Taxonomy" id="55577"/>
    <lineage>
        <taxon>Eukaryota</taxon>
        <taxon>Viridiplantae</taxon>
        <taxon>Streptophyta</taxon>
        <taxon>Embryophyta</taxon>
        <taxon>Tracheophyta</taxon>
        <taxon>Spermatophyta</taxon>
        <taxon>Magnoliopsida</taxon>
        <taxon>Liliopsida</taxon>
        <taxon>Dioscoreales</taxon>
        <taxon>Dioscoreaceae</taxon>
        <taxon>Dioscorea</taxon>
    </lineage>
</organism>
<dbReference type="RefSeq" id="XP_039133774.1">
    <property type="nucleotide sequence ID" value="XM_039277840.1"/>
</dbReference>
<evidence type="ECO:0000256" key="1">
    <source>
        <dbReference type="ARBA" id="ARBA00022723"/>
    </source>
</evidence>
<keyword evidence="3" id="KW-0862">Zinc</keyword>
<dbReference type="InterPro" id="IPR006564">
    <property type="entry name" value="Znf_PMZ"/>
</dbReference>
<evidence type="ECO:0000256" key="4">
    <source>
        <dbReference type="PROSITE-ProRule" id="PRU00325"/>
    </source>
</evidence>
<sequence>MKKVTTTLLPLEFLKKLERSKQLSWFYTTTWSGGDKYQVLDPDGQFVVDKKDWYCSCRRWKLSGIPCGHAVSMLYYNREKPEDYLHSCYEVRTFMDTYRHILNPTRDKDSWPKSDQCPIIPPEPVNNRRGRRTILRRREMDENRGFAKGKVSKKGVKNKCSMCGATGHNKRFHGQDNTNMSARTSLAQGFCGEALQKGTVSRRQLDAGQRTQLQQKDGKESNKTGLVHNKRKAWLPPGVGSSASVGDTYRKAP</sequence>
<evidence type="ECO:0000313" key="8">
    <source>
        <dbReference type="RefSeq" id="XP_039133774.1"/>
    </source>
</evidence>
<evidence type="ECO:0000256" key="5">
    <source>
        <dbReference type="SAM" id="MobiDB-lite"/>
    </source>
</evidence>
<dbReference type="SMART" id="SM00575">
    <property type="entry name" value="ZnF_PMZ"/>
    <property type="match status" value="1"/>
</dbReference>
<name>A0AB40C1Z6_DIOCR</name>
<dbReference type="Proteomes" id="UP001515500">
    <property type="component" value="Chromosome 10"/>
</dbReference>
<dbReference type="AlphaFoldDB" id="A0AB40C1Z6"/>
<protein>
    <submittedName>
        <fullName evidence="8">Uncharacterized protein LOC120270769</fullName>
    </submittedName>
</protein>
<feature type="domain" description="SWIM-type" evidence="6">
    <location>
        <begin position="46"/>
        <end position="78"/>
    </location>
</feature>
<dbReference type="PANTHER" id="PTHR31973">
    <property type="entry name" value="POLYPROTEIN, PUTATIVE-RELATED"/>
    <property type="match status" value="1"/>
</dbReference>
<dbReference type="PANTHER" id="PTHR31973:SF187">
    <property type="entry name" value="MUTATOR TRANSPOSASE MUDRA PROTEIN"/>
    <property type="match status" value="1"/>
</dbReference>
<dbReference type="InterPro" id="IPR007527">
    <property type="entry name" value="Znf_SWIM"/>
</dbReference>